<protein>
    <submittedName>
        <fullName evidence="1">HNH endonuclease</fullName>
    </submittedName>
</protein>
<accession>A0A6G9L9A2</accession>
<evidence type="ECO:0000313" key="1">
    <source>
        <dbReference type="EMBL" id="QIQ61236.1"/>
    </source>
</evidence>
<proteinExistence type="predicted"/>
<gene>
    <name evidence="1" type="ORF">Sam46_gp35</name>
</gene>
<sequence>MAAEKHGFSGTRIYTIWHHMKLRCNNENRKDFYLYGGRGITYCDRWESFVNFKNDMYESYLQHCEEYGEKNTTLDREDHNGPYNPKNCRWATYSEQINNRRDFSRNKKPINFEAIDPEGNVYTSGNQTRFAKEHGLTASKIGDCLNKRQTHHKRWKFRYIEG</sequence>
<keyword evidence="2" id="KW-1185">Reference proteome</keyword>
<reference evidence="1 2" key="1">
    <citation type="submission" date="2019-10" db="EMBL/GenBank/DDBJ databases">
        <authorList>
            <person name="Piligrimova E."/>
            <person name="Kazantseva O."/>
            <person name="Shadrin A."/>
            <person name="Zagorodny V."/>
        </authorList>
    </citation>
    <scope>NUCLEOTIDE SEQUENCE [LARGE SCALE GENOMIC DNA]</scope>
</reference>
<dbReference type="Proteomes" id="UP000502921">
    <property type="component" value="Segment"/>
</dbReference>
<organism evidence="1 2">
    <name type="scientific">Bacillus phage vB_BcM_Sam46</name>
    <dbReference type="NCBI Taxonomy" id="2719179"/>
    <lineage>
        <taxon>Viruses</taxon>
        <taxon>Duplodnaviria</taxon>
        <taxon>Heunggongvirae</taxon>
        <taxon>Uroviricota</taxon>
        <taxon>Caudoviricetes</taxon>
        <taxon>Samaravirus</taxon>
        <taxon>Samaravirus sam46</taxon>
    </lineage>
</organism>
<keyword evidence="1" id="KW-0255">Endonuclease</keyword>
<evidence type="ECO:0000313" key="2">
    <source>
        <dbReference type="Proteomes" id="UP000502921"/>
    </source>
</evidence>
<dbReference type="EMBL" id="MN604698">
    <property type="protein sequence ID" value="QIQ61236.1"/>
    <property type="molecule type" value="Genomic_DNA"/>
</dbReference>
<dbReference type="Gene3D" id="1.10.10.10">
    <property type="entry name" value="Winged helix-like DNA-binding domain superfamily/Winged helix DNA-binding domain"/>
    <property type="match status" value="1"/>
</dbReference>
<name>A0A6G9L9A2_9CAUD</name>
<dbReference type="GO" id="GO:0004519">
    <property type="term" value="F:endonuclease activity"/>
    <property type="evidence" value="ECO:0007669"/>
    <property type="project" value="UniProtKB-KW"/>
</dbReference>
<dbReference type="SUPFAM" id="SSF64496">
    <property type="entry name" value="DNA-binding domain of intron-encoded endonucleases"/>
    <property type="match status" value="1"/>
</dbReference>
<dbReference type="InterPro" id="IPR036388">
    <property type="entry name" value="WH-like_DNA-bd_sf"/>
</dbReference>
<keyword evidence="1" id="KW-0378">Hydrolase</keyword>
<keyword evidence="1" id="KW-0540">Nuclease</keyword>